<dbReference type="GO" id="GO:0004519">
    <property type="term" value="F:endonuclease activity"/>
    <property type="evidence" value="ECO:0007669"/>
    <property type="project" value="UniProtKB-KW"/>
</dbReference>
<dbReference type="InterPro" id="IPR036237">
    <property type="entry name" value="Xyl_isomerase-like_sf"/>
</dbReference>
<dbReference type="PANTHER" id="PTHR31290:SF5">
    <property type="entry name" value="UV-DAMAGE ENDONUCLEASE"/>
    <property type="match status" value="1"/>
</dbReference>
<reference evidence="7" key="1">
    <citation type="submission" date="2020-04" db="EMBL/GenBank/DDBJ databases">
        <authorList>
            <person name="Chiriac C."/>
            <person name="Salcher M."/>
            <person name="Ghai R."/>
            <person name="Kavagutti S V."/>
        </authorList>
    </citation>
    <scope>NUCLEOTIDE SEQUENCE</scope>
</reference>
<keyword evidence="6" id="KW-0234">DNA repair</keyword>
<dbReference type="GO" id="GO:0006289">
    <property type="term" value="P:nucleotide-excision repair"/>
    <property type="evidence" value="ECO:0007669"/>
    <property type="project" value="InterPro"/>
</dbReference>
<organism evidence="7">
    <name type="scientific">uncultured Caudovirales phage</name>
    <dbReference type="NCBI Taxonomy" id="2100421"/>
    <lineage>
        <taxon>Viruses</taxon>
        <taxon>Duplodnaviria</taxon>
        <taxon>Heunggongvirae</taxon>
        <taxon>Uroviricota</taxon>
        <taxon>Caudoviricetes</taxon>
        <taxon>Peduoviridae</taxon>
        <taxon>Maltschvirus</taxon>
        <taxon>Maltschvirus maltsch</taxon>
    </lineage>
</organism>
<evidence type="ECO:0000256" key="2">
    <source>
        <dbReference type="ARBA" id="ARBA00022759"/>
    </source>
</evidence>
<evidence type="ECO:0000313" key="7">
    <source>
        <dbReference type="EMBL" id="CAB4141320.1"/>
    </source>
</evidence>
<dbReference type="SUPFAM" id="SSF51658">
    <property type="entry name" value="Xylose isomerase-like"/>
    <property type="match status" value="1"/>
</dbReference>
<dbReference type="PANTHER" id="PTHR31290">
    <property type="entry name" value="UV-DAMAGE ENDONUCLEASE"/>
    <property type="match status" value="1"/>
</dbReference>
<evidence type="ECO:0000256" key="1">
    <source>
        <dbReference type="ARBA" id="ARBA00022722"/>
    </source>
</evidence>
<evidence type="ECO:0000256" key="3">
    <source>
        <dbReference type="ARBA" id="ARBA00022763"/>
    </source>
</evidence>
<keyword evidence="2 7" id="KW-0255">Endonuclease</keyword>
<protein>
    <submittedName>
        <fullName evidence="7">Uve UV damage repair endonuclease</fullName>
    </submittedName>
</protein>
<sequence length="334" mass="38260">MMTKRIGFACKLSESHPTKGVVSIPKYNTQTTTLAWLNRQKKSDAYRKLESIMIHNLNSIYGLVERVGDWDPALRMVRLSSEVLPAYTAPVWQDFYTSYSVQSYLQQEFSKVGDLARKLNVRLSFHPGQFTVLASDKPTVVENSIREFEYHANMARWMGYGKSFQDFKINVHIAGKLGPAGILAVLPKLSAEARNTITIENEEMSYGLDDCLTLSDHLPIVLDLHHHWIKTGTYISATDSRISKIIDSWRGVRPVIHYSVSREDVLCEHDSTVLPDHKLLMESGYNKPKLRAHSDYMWNLAVNQWAKTHWVWADIMVEAKCKNLASIELYNQIK</sequence>
<keyword evidence="5" id="KW-0378">Hydrolase</keyword>
<dbReference type="InterPro" id="IPR004601">
    <property type="entry name" value="UvdE"/>
</dbReference>
<proteinExistence type="predicted"/>
<dbReference type="GO" id="GO:0016787">
    <property type="term" value="F:hydrolase activity"/>
    <property type="evidence" value="ECO:0007669"/>
    <property type="project" value="UniProtKB-KW"/>
</dbReference>
<name>A0A6J5M859_9CAUD</name>
<dbReference type="Gene3D" id="3.20.20.150">
    <property type="entry name" value="Divalent-metal-dependent TIM barrel enzymes"/>
    <property type="match status" value="1"/>
</dbReference>
<evidence type="ECO:0000256" key="4">
    <source>
        <dbReference type="ARBA" id="ARBA00022769"/>
    </source>
</evidence>
<dbReference type="Pfam" id="PF03851">
    <property type="entry name" value="UvdE"/>
    <property type="match status" value="1"/>
</dbReference>
<accession>A0A6J5M859</accession>
<keyword evidence="3" id="KW-0227">DNA damage</keyword>
<gene>
    <name evidence="7" type="ORF">UFOVP410_159</name>
</gene>
<dbReference type="GO" id="GO:0009411">
    <property type="term" value="P:response to UV"/>
    <property type="evidence" value="ECO:0007669"/>
    <property type="project" value="InterPro"/>
</dbReference>
<dbReference type="EMBL" id="LR796388">
    <property type="protein sequence ID" value="CAB4141320.1"/>
    <property type="molecule type" value="Genomic_DNA"/>
</dbReference>
<evidence type="ECO:0000256" key="6">
    <source>
        <dbReference type="ARBA" id="ARBA00023204"/>
    </source>
</evidence>
<keyword evidence="4" id="KW-0228">DNA excision</keyword>
<keyword evidence="1" id="KW-0540">Nuclease</keyword>
<evidence type="ECO:0000256" key="5">
    <source>
        <dbReference type="ARBA" id="ARBA00022801"/>
    </source>
</evidence>